<keyword evidence="1" id="KW-1133">Transmembrane helix</keyword>
<comment type="caution">
    <text evidence="2">The sequence shown here is derived from an EMBL/GenBank/DDBJ whole genome shotgun (WGS) entry which is preliminary data.</text>
</comment>
<reference evidence="2 3" key="1">
    <citation type="submission" date="2022-12" db="EMBL/GenBank/DDBJ databases">
        <title>Chromosome-level genome of Tegillarca granosa.</title>
        <authorList>
            <person name="Kim J."/>
        </authorList>
    </citation>
    <scope>NUCLEOTIDE SEQUENCE [LARGE SCALE GENOMIC DNA]</scope>
    <source>
        <strain evidence="2">Teg-2019</strain>
        <tissue evidence="2">Adductor muscle</tissue>
    </source>
</reference>
<keyword evidence="1" id="KW-0472">Membrane</keyword>
<protein>
    <recommendedName>
        <fullName evidence="4">SEFIR domain-containing protein</fullName>
    </recommendedName>
</protein>
<name>A0ABQ9E721_TEGGR</name>
<evidence type="ECO:0008006" key="4">
    <source>
        <dbReference type="Google" id="ProtNLM"/>
    </source>
</evidence>
<proteinExistence type="predicted"/>
<evidence type="ECO:0000256" key="1">
    <source>
        <dbReference type="SAM" id="Phobius"/>
    </source>
</evidence>
<keyword evidence="3" id="KW-1185">Reference proteome</keyword>
<accession>A0ABQ9E721</accession>
<feature type="transmembrane region" description="Helical" evidence="1">
    <location>
        <begin position="55"/>
        <end position="78"/>
    </location>
</feature>
<dbReference type="EMBL" id="JARBDR010000918">
    <property type="protein sequence ID" value="KAJ8301188.1"/>
    <property type="molecule type" value="Genomic_DNA"/>
</dbReference>
<sequence>MTCNVTMDKITPGHIVVIIKKICDDQKSILCQKTQMLISVSDQNMDRDSRHQHDHIVAVIIGALLGIILVATFLMFLVKKCTFARKLQNEDLAVKNNCVLPPCKEQTVLLISYSNPQQSKMDLYYFSEILRENSIKVINIWDKNTQKNIMESQFDWLEKCVDCCNHFLFVYNRGLFKSLKTLGFHNDQKDKEIGHCDHITNLLTYLFVLLRQKITENKHCYVVSFGYVDGFPENVNFDQTHINSSYINSSYYDLIETVRTGGRLKAVSLDTESWSKFIGNILSVENYTPDLHTVNCTYFLAAVTDLLSEHQNEDSLETQTV</sequence>
<evidence type="ECO:0000313" key="2">
    <source>
        <dbReference type="EMBL" id="KAJ8301188.1"/>
    </source>
</evidence>
<keyword evidence="1" id="KW-0812">Transmembrane</keyword>
<organism evidence="2 3">
    <name type="scientific">Tegillarca granosa</name>
    <name type="common">Malaysian cockle</name>
    <name type="synonym">Anadara granosa</name>
    <dbReference type="NCBI Taxonomy" id="220873"/>
    <lineage>
        <taxon>Eukaryota</taxon>
        <taxon>Metazoa</taxon>
        <taxon>Spiralia</taxon>
        <taxon>Lophotrochozoa</taxon>
        <taxon>Mollusca</taxon>
        <taxon>Bivalvia</taxon>
        <taxon>Autobranchia</taxon>
        <taxon>Pteriomorphia</taxon>
        <taxon>Arcoida</taxon>
        <taxon>Arcoidea</taxon>
        <taxon>Arcidae</taxon>
        <taxon>Tegillarca</taxon>
    </lineage>
</organism>
<dbReference type="Proteomes" id="UP001217089">
    <property type="component" value="Unassembled WGS sequence"/>
</dbReference>
<evidence type="ECO:0000313" key="3">
    <source>
        <dbReference type="Proteomes" id="UP001217089"/>
    </source>
</evidence>
<gene>
    <name evidence="2" type="ORF">KUTeg_020175</name>
</gene>